<accession>A0A397GEZ4</accession>
<gene>
    <name evidence="1" type="ORF">Glove_543g81</name>
</gene>
<keyword evidence="2" id="KW-1185">Reference proteome</keyword>
<dbReference type="Proteomes" id="UP000266861">
    <property type="component" value="Unassembled WGS sequence"/>
</dbReference>
<reference evidence="1 2" key="1">
    <citation type="submission" date="2018-08" db="EMBL/GenBank/DDBJ databases">
        <title>Genome and evolution of the arbuscular mycorrhizal fungus Diversispora epigaea (formerly Glomus versiforme) and its bacterial endosymbionts.</title>
        <authorList>
            <person name="Sun X."/>
            <person name="Fei Z."/>
            <person name="Harrison M."/>
        </authorList>
    </citation>
    <scope>NUCLEOTIDE SEQUENCE [LARGE SCALE GENOMIC DNA]</scope>
    <source>
        <strain evidence="1 2">IT104</strain>
    </source>
</reference>
<evidence type="ECO:0000313" key="1">
    <source>
        <dbReference type="EMBL" id="RHZ48699.1"/>
    </source>
</evidence>
<dbReference type="AlphaFoldDB" id="A0A397GEZ4"/>
<proteinExistence type="predicted"/>
<dbReference type="OrthoDB" id="2429120at2759"/>
<protein>
    <submittedName>
        <fullName evidence="1">Uncharacterized protein</fullName>
    </submittedName>
</protein>
<dbReference type="EMBL" id="PQFF01000462">
    <property type="protein sequence ID" value="RHZ48699.1"/>
    <property type="molecule type" value="Genomic_DNA"/>
</dbReference>
<comment type="caution">
    <text evidence="1">The sequence shown here is derived from an EMBL/GenBank/DDBJ whole genome shotgun (WGS) entry which is preliminary data.</text>
</comment>
<name>A0A397GEZ4_9GLOM</name>
<organism evidence="1 2">
    <name type="scientific">Diversispora epigaea</name>
    <dbReference type="NCBI Taxonomy" id="1348612"/>
    <lineage>
        <taxon>Eukaryota</taxon>
        <taxon>Fungi</taxon>
        <taxon>Fungi incertae sedis</taxon>
        <taxon>Mucoromycota</taxon>
        <taxon>Glomeromycotina</taxon>
        <taxon>Glomeromycetes</taxon>
        <taxon>Diversisporales</taxon>
        <taxon>Diversisporaceae</taxon>
        <taxon>Diversispora</taxon>
    </lineage>
</organism>
<sequence length="120" mass="14088">MSSLCAQCNRYIPCGLMKDKEIAYSKGGMCLVLITHKKCFALAINRSKGANLKKLRTMNNVEEVIQCDWEIWLKEKKALCLTISYFLDYRFTSLQQWKHEELSDENEDYDFNEPLVPKRL</sequence>
<evidence type="ECO:0000313" key="2">
    <source>
        <dbReference type="Proteomes" id="UP000266861"/>
    </source>
</evidence>